<evidence type="ECO:0000256" key="1">
    <source>
        <dbReference type="SAM" id="MobiDB-lite"/>
    </source>
</evidence>
<reference evidence="2 3" key="1">
    <citation type="submission" date="2020-08" db="EMBL/GenBank/DDBJ databases">
        <title>Genome public.</title>
        <authorList>
            <person name="Liu C."/>
            <person name="Sun Q."/>
        </authorList>
    </citation>
    <scope>NUCLEOTIDE SEQUENCE [LARGE SCALE GENOMIC DNA]</scope>
    <source>
        <strain evidence="2 3">3_YM_SP_D4_24.mj</strain>
    </source>
</reference>
<feature type="region of interest" description="Disordered" evidence="1">
    <location>
        <begin position="50"/>
        <end position="70"/>
    </location>
</feature>
<protein>
    <submittedName>
        <fullName evidence="2">Uncharacterized protein</fullName>
    </submittedName>
</protein>
<evidence type="ECO:0000313" key="3">
    <source>
        <dbReference type="Proteomes" id="UP000661649"/>
    </source>
</evidence>
<dbReference type="Proteomes" id="UP000661649">
    <property type="component" value="Unassembled WGS sequence"/>
</dbReference>
<gene>
    <name evidence="2" type="ORF">H8712_07450</name>
</gene>
<name>A0ABR7PAM1_9FIRM</name>
<feature type="compositionally biased region" description="Polar residues" evidence="1">
    <location>
        <begin position="60"/>
        <end position="69"/>
    </location>
</feature>
<organism evidence="2 3">
    <name type="scientific">Blautia stercoris</name>
    <dbReference type="NCBI Taxonomy" id="871664"/>
    <lineage>
        <taxon>Bacteria</taxon>
        <taxon>Bacillati</taxon>
        <taxon>Bacillota</taxon>
        <taxon>Clostridia</taxon>
        <taxon>Lachnospirales</taxon>
        <taxon>Lachnospiraceae</taxon>
        <taxon>Blautia</taxon>
    </lineage>
</organism>
<evidence type="ECO:0000313" key="2">
    <source>
        <dbReference type="EMBL" id="MBC8628450.1"/>
    </source>
</evidence>
<dbReference type="RefSeq" id="WP_187558537.1">
    <property type="nucleotide sequence ID" value="NZ_JACRTP010000002.1"/>
</dbReference>
<dbReference type="EMBL" id="JACRTP010000002">
    <property type="protein sequence ID" value="MBC8628450.1"/>
    <property type="molecule type" value="Genomic_DNA"/>
</dbReference>
<sequence length="124" mass="13684">MTKLGRISNGALNALQRNPKDQTEVNTSNRRVARQVLIYLESADKNAKPRYTFGNGAIPTGNSRPSNYFKNKPTSKDILIQIFHTKKGKVVAINFGKNGYMVTMIAGKEPTIVKDGNCLPSSEK</sequence>
<comment type="caution">
    <text evidence="2">The sequence shown here is derived from an EMBL/GenBank/DDBJ whole genome shotgun (WGS) entry which is preliminary data.</text>
</comment>
<accession>A0ABR7PAM1</accession>
<proteinExistence type="predicted"/>
<keyword evidence="3" id="KW-1185">Reference proteome</keyword>